<feature type="signal peptide" evidence="2">
    <location>
        <begin position="1"/>
        <end position="21"/>
    </location>
</feature>
<gene>
    <name evidence="4" type="ORF">NCTC12742_01249</name>
</gene>
<protein>
    <submittedName>
        <fullName evidence="4">Factor H binding protein</fullName>
    </submittedName>
</protein>
<evidence type="ECO:0000313" key="4">
    <source>
        <dbReference type="EMBL" id="VEJ51366.1"/>
    </source>
</evidence>
<dbReference type="RefSeq" id="WP_004285139.1">
    <property type="nucleotide sequence ID" value="NZ_CAUJRG010000009.1"/>
</dbReference>
<organism evidence="4 5">
    <name type="scientific">Neisseria weaveri</name>
    <dbReference type="NCBI Taxonomy" id="28091"/>
    <lineage>
        <taxon>Bacteria</taxon>
        <taxon>Pseudomonadati</taxon>
        <taxon>Pseudomonadota</taxon>
        <taxon>Betaproteobacteria</taxon>
        <taxon>Neisseriales</taxon>
        <taxon>Neisseriaceae</taxon>
        <taxon>Neisseria</taxon>
    </lineage>
</organism>
<dbReference type="InterPro" id="IPR014902">
    <property type="entry name" value="FHBP-like_C"/>
</dbReference>
<dbReference type="OrthoDB" id="6688917at2"/>
<sequence>MKMFNKLVLAGAASAALSSCAAIKDAIDSIPDTPQPNGAYRSVVVPDLAGDGFGNVELRIYGKNHVRGESVDIGTLIQNTVTNEPYRLLADREEKGVKSRFKEEGVARIYKNHYSAVLAAHAEKQTHNHVVNRVDQTKVLAVQGLATRTEDMAKFKGTYLYDGVAFTGKDKEGRLSYSVDFDNRTGNGVVRWTGSNEELKLHAGSLTQFAPDDAFQAQWGVQGAAVQDGNPGLYRVGLFGPKADEIAGSAQVGVGGNIRHIGLGGRKIPFLKKDK</sequence>
<evidence type="ECO:0000313" key="5">
    <source>
        <dbReference type="Proteomes" id="UP000272771"/>
    </source>
</evidence>
<feature type="domain" description="Factor H binding protein-like C-terminal" evidence="3">
    <location>
        <begin position="152"/>
        <end position="250"/>
    </location>
</feature>
<keyword evidence="2" id="KW-0732">Signal</keyword>
<dbReference type="PROSITE" id="PS51257">
    <property type="entry name" value="PROKAR_LIPOPROTEIN"/>
    <property type="match status" value="1"/>
</dbReference>
<evidence type="ECO:0000256" key="2">
    <source>
        <dbReference type="SAM" id="SignalP"/>
    </source>
</evidence>
<dbReference type="EMBL" id="LR134533">
    <property type="protein sequence ID" value="VEJ51366.1"/>
    <property type="molecule type" value="Genomic_DNA"/>
</dbReference>
<dbReference type="GO" id="GO:0009279">
    <property type="term" value="C:cell outer membrane"/>
    <property type="evidence" value="ECO:0007669"/>
    <property type="project" value="UniProtKB-SubCell"/>
</dbReference>
<reference evidence="4 5" key="1">
    <citation type="submission" date="2018-12" db="EMBL/GenBank/DDBJ databases">
        <authorList>
            <consortium name="Pathogen Informatics"/>
        </authorList>
    </citation>
    <scope>NUCLEOTIDE SEQUENCE [LARGE SCALE GENOMIC DNA]</scope>
    <source>
        <strain evidence="4 5">NCTC12742</strain>
    </source>
</reference>
<dbReference type="Gene3D" id="2.40.160.90">
    <property type="match status" value="1"/>
</dbReference>
<proteinExistence type="predicted"/>
<dbReference type="SUPFAM" id="SSF56925">
    <property type="entry name" value="OMPA-like"/>
    <property type="match status" value="1"/>
</dbReference>
<accession>A0A448VNL0</accession>
<evidence type="ECO:0000259" key="3">
    <source>
        <dbReference type="Pfam" id="PF08794"/>
    </source>
</evidence>
<dbReference type="Pfam" id="PF08794">
    <property type="entry name" value="FHBP_C"/>
    <property type="match status" value="1"/>
</dbReference>
<evidence type="ECO:0000256" key="1">
    <source>
        <dbReference type="ARBA" id="ARBA00004442"/>
    </source>
</evidence>
<dbReference type="Proteomes" id="UP000272771">
    <property type="component" value="Chromosome"/>
</dbReference>
<keyword evidence="5" id="KW-1185">Reference proteome</keyword>
<feature type="chain" id="PRO_5019020587" evidence="2">
    <location>
        <begin position="22"/>
        <end position="275"/>
    </location>
</feature>
<dbReference type="KEGG" id="nwe:SAMEA3174300_1877"/>
<dbReference type="AlphaFoldDB" id="A0A448VNL0"/>
<comment type="subcellular location">
    <subcellularLocation>
        <location evidence="1">Cell outer membrane</location>
    </subcellularLocation>
</comment>
<dbReference type="Gene3D" id="2.60.40.1980">
    <property type="match status" value="1"/>
</dbReference>
<dbReference type="InterPro" id="IPR011250">
    <property type="entry name" value="OMP/PagP_B-barrel"/>
</dbReference>
<name>A0A448VNL0_9NEIS</name>